<dbReference type="GeneID" id="25368634"/>
<accession>A0A074Y2M1</accession>
<dbReference type="OMA" id="IECIGAN"/>
<organism evidence="2 3">
    <name type="scientific">Aureobasidium subglaciale (strain EXF-2481)</name>
    <name type="common">Aureobasidium pullulans var. subglaciale</name>
    <dbReference type="NCBI Taxonomy" id="1043005"/>
    <lineage>
        <taxon>Eukaryota</taxon>
        <taxon>Fungi</taxon>
        <taxon>Dikarya</taxon>
        <taxon>Ascomycota</taxon>
        <taxon>Pezizomycotina</taxon>
        <taxon>Dothideomycetes</taxon>
        <taxon>Dothideomycetidae</taxon>
        <taxon>Dothideales</taxon>
        <taxon>Saccotheciaceae</taxon>
        <taxon>Aureobasidium</taxon>
    </lineage>
</organism>
<dbReference type="HOGENOM" id="CLU_013929_8_3_1"/>
<dbReference type="Proteomes" id="UP000030641">
    <property type="component" value="Unassembled WGS sequence"/>
</dbReference>
<protein>
    <recommendedName>
        <fullName evidence="1">DDE-1 domain-containing protein</fullName>
    </recommendedName>
</protein>
<name>A0A074Y2M1_AURSE</name>
<dbReference type="InParanoid" id="A0A074Y2M1"/>
<dbReference type="InterPro" id="IPR004875">
    <property type="entry name" value="DDE_SF_endonuclease_dom"/>
</dbReference>
<proteinExistence type="predicted"/>
<evidence type="ECO:0000259" key="1">
    <source>
        <dbReference type="Pfam" id="PF03184"/>
    </source>
</evidence>
<dbReference type="OrthoDB" id="3439492at2759"/>
<evidence type="ECO:0000313" key="2">
    <source>
        <dbReference type="EMBL" id="KEQ90154.1"/>
    </source>
</evidence>
<evidence type="ECO:0000313" key="3">
    <source>
        <dbReference type="Proteomes" id="UP000030641"/>
    </source>
</evidence>
<dbReference type="EMBL" id="KL584803">
    <property type="protein sequence ID" value="KEQ90154.1"/>
    <property type="molecule type" value="Genomic_DNA"/>
</dbReference>
<gene>
    <name evidence="2" type="ORF">AUEXF2481DRAFT_49829</name>
</gene>
<feature type="domain" description="DDE-1" evidence="1">
    <location>
        <begin position="93"/>
        <end position="150"/>
    </location>
</feature>
<feature type="non-terminal residue" evidence="2">
    <location>
        <position position="1"/>
    </location>
</feature>
<feature type="non-terminal residue" evidence="2">
    <location>
        <position position="150"/>
    </location>
</feature>
<keyword evidence="3" id="KW-1185">Reference proteome</keyword>
<dbReference type="AlphaFoldDB" id="A0A074Y2M1"/>
<reference evidence="2 3" key="1">
    <citation type="journal article" date="2014" name="BMC Genomics">
        <title>Genome sequencing of four Aureobasidium pullulans varieties: biotechnological potential, stress tolerance, and description of new species.</title>
        <authorList>
            <person name="Gostin Ar C."/>
            <person name="Ohm R.A."/>
            <person name="Kogej T."/>
            <person name="Sonjak S."/>
            <person name="Turk M."/>
            <person name="Zajc J."/>
            <person name="Zalar P."/>
            <person name="Grube M."/>
            <person name="Sun H."/>
            <person name="Han J."/>
            <person name="Sharma A."/>
            <person name="Chiniquy J."/>
            <person name="Ngan C.Y."/>
            <person name="Lipzen A."/>
            <person name="Barry K."/>
            <person name="Grigoriev I.V."/>
            <person name="Gunde-Cimerman N."/>
        </authorList>
    </citation>
    <scope>NUCLEOTIDE SEQUENCE [LARGE SCALE GENOMIC DNA]</scope>
    <source>
        <strain evidence="2 3">EXF-2481</strain>
    </source>
</reference>
<sequence length="150" mass="17117">LGKRWITKFIRDNTRIASVIGRPIEAARINGTHPDLIQEFYTAYEDAVRLLNIEPSNTYNMDEHGIALDICANSRVLGDSSRQRSYVKSPQDREWVSIVETVSPTGGFTRPLIIFKGCNPQSTWFPTETPDYIYTTSENGWTTNNHGLHW</sequence>
<dbReference type="GO" id="GO:0003676">
    <property type="term" value="F:nucleic acid binding"/>
    <property type="evidence" value="ECO:0007669"/>
    <property type="project" value="InterPro"/>
</dbReference>
<dbReference type="Pfam" id="PF03184">
    <property type="entry name" value="DDE_1"/>
    <property type="match status" value="1"/>
</dbReference>
<dbReference type="STRING" id="1043005.A0A074Y2M1"/>
<dbReference type="RefSeq" id="XP_013338639.1">
    <property type="nucleotide sequence ID" value="XM_013483185.1"/>
</dbReference>